<dbReference type="InterPro" id="IPR051603">
    <property type="entry name" value="Zinc-ADH_QOR/CCCR"/>
</dbReference>
<name>A0A6G9A986_9BRAD</name>
<dbReference type="Gene3D" id="3.90.180.10">
    <property type="entry name" value="Medium-chain alcohol dehydrogenases, catalytic domain"/>
    <property type="match status" value="1"/>
</dbReference>
<evidence type="ECO:0000313" key="8">
    <source>
        <dbReference type="Proteomes" id="UP000500895"/>
    </source>
</evidence>
<dbReference type="InterPro" id="IPR036291">
    <property type="entry name" value="NAD(P)-bd_dom_sf"/>
</dbReference>
<dbReference type="PANTHER" id="PTHR44154">
    <property type="entry name" value="QUINONE OXIDOREDUCTASE"/>
    <property type="match status" value="1"/>
</dbReference>
<dbReference type="InterPro" id="IPR020843">
    <property type="entry name" value="ER"/>
</dbReference>
<evidence type="ECO:0000313" key="7">
    <source>
        <dbReference type="EMBL" id="QIP09032.1"/>
    </source>
</evidence>
<feature type="domain" description="Enoyl reductase (ER)" evidence="6">
    <location>
        <begin position="10"/>
        <end position="328"/>
    </location>
</feature>
<dbReference type="CDD" id="cd08272">
    <property type="entry name" value="MDR6"/>
    <property type="match status" value="1"/>
</dbReference>
<dbReference type="RefSeq" id="WP_166468907.1">
    <property type="nucleotide sequence ID" value="NZ_CP050066.2"/>
</dbReference>
<evidence type="ECO:0000256" key="1">
    <source>
        <dbReference type="ARBA" id="ARBA00004496"/>
    </source>
</evidence>
<dbReference type="PROSITE" id="PS01162">
    <property type="entry name" value="QOR_ZETA_CRYSTAL"/>
    <property type="match status" value="1"/>
</dbReference>
<reference evidence="7 8" key="1">
    <citation type="journal article" date="2020" name="Int. J. Syst. Evol. Microbiol.">
        <title>Description and complete genome sequences of Bradyrhizobium symbiodeficiens sp. nov., a non-symbiotic bacterium associated with legumes native to Canada.</title>
        <authorList>
            <person name="Bromfield E.S.P."/>
            <person name="Cloutier S."/>
            <person name="Nguyen H.D.T."/>
        </authorList>
    </citation>
    <scope>NUCLEOTIDE SEQUENCE [LARGE SCALE GENOMIC DNA]</scope>
    <source>
        <strain evidence="7 8">101S1MB</strain>
    </source>
</reference>
<gene>
    <name evidence="7" type="ORF">HAV00_23460</name>
</gene>
<dbReference type="GO" id="GO:0016491">
    <property type="term" value="F:oxidoreductase activity"/>
    <property type="evidence" value="ECO:0007669"/>
    <property type="project" value="InterPro"/>
</dbReference>
<keyword evidence="4" id="KW-0521">NADP</keyword>
<evidence type="ECO:0000256" key="4">
    <source>
        <dbReference type="ARBA" id="ARBA00022857"/>
    </source>
</evidence>
<proteinExistence type="predicted"/>
<keyword evidence="5" id="KW-0694">RNA-binding</keyword>
<dbReference type="InterPro" id="IPR011032">
    <property type="entry name" value="GroES-like_sf"/>
</dbReference>
<dbReference type="AlphaFoldDB" id="A0A6G9A986"/>
<sequence>MTRPSTMRAGVLETHNAPLRLSTISTPEIGPHDVLVRVRASGVNPLDTKIQAGAAAHARHPLPAIPGIDLAGVVELAGREVTRFKPGDEIYGMTGGVGGVQGSLAEFAAVDADLLALKPANLSMREAAALPLIVITAWEGLIDRAALKAGQKVLIHGGAGGVGHVAIQIARAFGAEVFATGSPSQRATIEGFGAVFIDRDSPVDAYVKQHTGGRGFDIVYDTVGGEVLDASFEAVRRFGHVVSALGWGTHALAPLSFRAATYSGVFTLLPLLSGEGRAHHGEIMAEATRLAEAGKLVPLLDYRRFTLENVDEAYALIRDRAAKGKLVVDM</sequence>
<dbReference type="PANTHER" id="PTHR44154:SF1">
    <property type="entry name" value="QUINONE OXIDOREDUCTASE"/>
    <property type="match status" value="1"/>
</dbReference>
<dbReference type="EMBL" id="CP050066">
    <property type="protein sequence ID" value="QIP09032.1"/>
    <property type="molecule type" value="Genomic_DNA"/>
</dbReference>
<dbReference type="Pfam" id="PF13602">
    <property type="entry name" value="ADH_zinc_N_2"/>
    <property type="match status" value="1"/>
</dbReference>
<dbReference type="InterPro" id="IPR013154">
    <property type="entry name" value="ADH-like_N"/>
</dbReference>
<evidence type="ECO:0000259" key="6">
    <source>
        <dbReference type="SMART" id="SM00829"/>
    </source>
</evidence>
<dbReference type="Proteomes" id="UP000500895">
    <property type="component" value="Chromosome"/>
</dbReference>
<dbReference type="Gene3D" id="3.40.50.720">
    <property type="entry name" value="NAD(P)-binding Rossmann-like Domain"/>
    <property type="match status" value="1"/>
</dbReference>
<dbReference type="Pfam" id="PF08240">
    <property type="entry name" value="ADH_N"/>
    <property type="match status" value="1"/>
</dbReference>
<keyword evidence="3" id="KW-0963">Cytoplasm</keyword>
<comment type="subcellular location">
    <subcellularLocation>
        <location evidence="1">Cytoplasm</location>
    </subcellularLocation>
</comment>
<evidence type="ECO:0000256" key="2">
    <source>
        <dbReference type="ARBA" id="ARBA00011881"/>
    </source>
</evidence>
<evidence type="ECO:0000256" key="5">
    <source>
        <dbReference type="ARBA" id="ARBA00022884"/>
    </source>
</evidence>
<protein>
    <submittedName>
        <fullName evidence="7">Zinc-dependent alcohol dehydrogenase family protein</fullName>
    </submittedName>
</protein>
<dbReference type="InterPro" id="IPR002364">
    <property type="entry name" value="Quin_OxRdtase/zeta-crystal_CS"/>
</dbReference>
<comment type="subunit">
    <text evidence="2">Homotetramer.</text>
</comment>
<dbReference type="SUPFAM" id="SSF50129">
    <property type="entry name" value="GroES-like"/>
    <property type="match status" value="1"/>
</dbReference>
<dbReference type="SUPFAM" id="SSF51735">
    <property type="entry name" value="NAD(P)-binding Rossmann-fold domains"/>
    <property type="match status" value="1"/>
</dbReference>
<dbReference type="GO" id="GO:0003723">
    <property type="term" value="F:RNA binding"/>
    <property type="evidence" value="ECO:0007669"/>
    <property type="project" value="UniProtKB-KW"/>
</dbReference>
<dbReference type="SMART" id="SM00829">
    <property type="entry name" value="PKS_ER"/>
    <property type="match status" value="1"/>
</dbReference>
<dbReference type="GO" id="GO:0008270">
    <property type="term" value="F:zinc ion binding"/>
    <property type="evidence" value="ECO:0007669"/>
    <property type="project" value="InterPro"/>
</dbReference>
<organism evidence="7 8">
    <name type="scientific">Bradyrhizobium symbiodeficiens</name>
    <dbReference type="NCBI Taxonomy" id="1404367"/>
    <lineage>
        <taxon>Bacteria</taxon>
        <taxon>Pseudomonadati</taxon>
        <taxon>Pseudomonadota</taxon>
        <taxon>Alphaproteobacteria</taxon>
        <taxon>Hyphomicrobiales</taxon>
        <taxon>Nitrobacteraceae</taxon>
        <taxon>Bradyrhizobium</taxon>
    </lineage>
</organism>
<accession>A0A6G9A986</accession>
<evidence type="ECO:0000256" key="3">
    <source>
        <dbReference type="ARBA" id="ARBA00022490"/>
    </source>
</evidence>
<dbReference type="GO" id="GO:0005737">
    <property type="term" value="C:cytoplasm"/>
    <property type="evidence" value="ECO:0007669"/>
    <property type="project" value="UniProtKB-SubCell"/>
</dbReference>